<keyword evidence="4" id="KW-1185">Reference proteome</keyword>
<evidence type="ECO:0000256" key="1">
    <source>
        <dbReference type="ARBA" id="ARBA00023157"/>
    </source>
</evidence>
<dbReference type="PROSITE" id="PS00615">
    <property type="entry name" value="C_TYPE_LECTIN_1"/>
    <property type="match status" value="1"/>
</dbReference>
<evidence type="ECO:0000259" key="2">
    <source>
        <dbReference type="PROSITE" id="PS50041"/>
    </source>
</evidence>
<dbReference type="Ensembl" id="ENSMAMT00000001545.2">
    <property type="protein sequence ID" value="ENSMAMP00000001512.2"/>
    <property type="gene ID" value="ENSMAMG00000001085.2"/>
</dbReference>
<organism evidence="3 4">
    <name type="scientific">Mastacembelus armatus</name>
    <name type="common">zig-zag eel</name>
    <dbReference type="NCBI Taxonomy" id="205130"/>
    <lineage>
        <taxon>Eukaryota</taxon>
        <taxon>Metazoa</taxon>
        <taxon>Chordata</taxon>
        <taxon>Craniata</taxon>
        <taxon>Vertebrata</taxon>
        <taxon>Euteleostomi</taxon>
        <taxon>Actinopterygii</taxon>
        <taxon>Neopterygii</taxon>
        <taxon>Teleostei</taxon>
        <taxon>Neoteleostei</taxon>
        <taxon>Acanthomorphata</taxon>
        <taxon>Anabantaria</taxon>
        <taxon>Synbranchiformes</taxon>
        <taxon>Mastacembelidae</taxon>
        <taxon>Mastacembelus</taxon>
    </lineage>
</organism>
<dbReference type="Pfam" id="PF00059">
    <property type="entry name" value="Lectin_C"/>
    <property type="match status" value="4"/>
</dbReference>
<reference evidence="3" key="1">
    <citation type="submission" date="2025-08" db="UniProtKB">
        <authorList>
            <consortium name="Ensembl"/>
        </authorList>
    </citation>
    <scope>IDENTIFICATION</scope>
</reference>
<dbReference type="InterPro" id="IPR016186">
    <property type="entry name" value="C-type_lectin-like/link_sf"/>
</dbReference>
<keyword evidence="1" id="KW-1015">Disulfide bond</keyword>
<dbReference type="InterPro" id="IPR018378">
    <property type="entry name" value="C-type_lectin_CS"/>
</dbReference>
<dbReference type="Proteomes" id="UP000261640">
    <property type="component" value="Unplaced"/>
</dbReference>
<feature type="domain" description="C-type lectin" evidence="2">
    <location>
        <begin position="25"/>
        <end position="133"/>
    </location>
</feature>
<dbReference type="PANTHER" id="PTHR45784:SF8">
    <property type="entry name" value="C-TYPE MANNOSE RECEPTOR 2-RELATED"/>
    <property type="match status" value="1"/>
</dbReference>
<name>A0A3Q3KJ95_9TELE</name>
<dbReference type="InterPro" id="IPR016187">
    <property type="entry name" value="CTDL_fold"/>
</dbReference>
<dbReference type="STRING" id="205130.ENSMAMP00000001512"/>
<reference evidence="3" key="2">
    <citation type="submission" date="2025-09" db="UniProtKB">
        <authorList>
            <consortium name="Ensembl"/>
        </authorList>
    </citation>
    <scope>IDENTIFICATION</scope>
</reference>
<dbReference type="InterPro" id="IPR001304">
    <property type="entry name" value="C-type_lectin-like"/>
</dbReference>
<dbReference type="SMART" id="SM00034">
    <property type="entry name" value="CLECT"/>
    <property type="match status" value="3"/>
</dbReference>
<dbReference type="Gene3D" id="3.10.100.10">
    <property type="entry name" value="Mannose-Binding Protein A, subunit A"/>
    <property type="match status" value="4"/>
</dbReference>
<evidence type="ECO:0000313" key="3">
    <source>
        <dbReference type="Ensembl" id="ENSMAMP00000001512.2"/>
    </source>
</evidence>
<accession>A0A3Q3KJ95</accession>
<dbReference type="CDD" id="cd00037">
    <property type="entry name" value="CLECT"/>
    <property type="match status" value="1"/>
</dbReference>
<proteinExistence type="predicted"/>
<dbReference type="PROSITE" id="PS50041">
    <property type="entry name" value="C_TYPE_LECTIN_2"/>
    <property type="match status" value="3"/>
</dbReference>
<dbReference type="PANTHER" id="PTHR45784">
    <property type="entry name" value="C-TYPE LECTIN DOMAIN FAMILY 20 MEMBER A-RELATED"/>
    <property type="match status" value="1"/>
</dbReference>
<feature type="domain" description="C-type lectin" evidence="2">
    <location>
        <begin position="204"/>
        <end position="312"/>
    </location>
</feature>
<dbReference type="GeneTree" id="ENSGT00940000163911"/>
<sequence>MQTHININLKTFSVTISERHRKHSFISIKKTWLDAQSYCRLYYTDLSFVSSQSDQNMVVQAAGGQDPAGWIGLSRDPDNTTAWIWSGGGIITYRDWASGQPDNDRGRETCVQLMSNRKWNDAAPGTSLSFYCININVVNMKMAWEEALEHCRKNQSDLPSLLSETELLQAQNAVQKAHISDPVWIGLRYLSDHWLWGEIGKHSFISIKKTWLDAQSYCRLYYTDLSFVSSQRDQDMVVQAAGGKDPTGWIGLYRDPDNTTAWIWSGGGIITYQNWDSGKPDNNKVRETCVELISNRKWNHASAGASENFYCININVVNMKMAWEEALEHCRKNQSDLPSLLSETELLQAQNAVQKAHISDPVWIGLRYLSDHWLWVKGDPLVYENWPQGDQDHQCPVQKRCGALTTNKGWENRDCQDKLAFICI</sequence>
<dbReference type="SUPFAM" id="SSF56436">
    <property type="entry name" value="C-type lectin-like"/>
    <property type="match status" value="4"/>
</dbReference>
<protein>
    <recommendedName>
        <fullName evidence="2">C-type lectin domain-containing protein</fullName>
    </recommendedName>
</protein>
<dbReference type="InParanoid" id="A0A3Q3KJ95"/>
<evidence type="ECO:0000313" key="4">
    <source>
        <dbReference type="Proteomes" id="UP000261640"/>
    </source>
</evidence>
<feature type="domain" description="C-type lectin" evidence="2">
    <location>
        <begin position="307"/>
        <end position="424"/>
    </location>
</feature>
<dbReference type="AlphaFoldDB" id="A0A3Q3KJ95"/>